<feature type="transmembrane region" description="Helical" evidence="1">
    <location>
        <begin position="69"/>
        <end position="87"/>
    </location>
</feature>
<dbReference type="KEGG" id="tbn:TBH_C2305"/>
<feature type="transmembrane region" description="Helical" evidence="1">
    <location>
        <begin position="132"/>
        <end position="153"/>
    </location>
</feature>
<evidence type="ECO:0000256" key="1">
    <source>
        <dbReference type="SAM" id="Phobius"/>
    </source>
</evidence>
<proteinExistence type="predicted"/>
<dbReference type="InterPro" id="IPR001633">
    <property type="entry name" value="EAL_dom"/>
</dbReference>
<accession>A0A7U6JIE3</accession>
<dbReference type="SMART" id="SM00267">
    <property type="entry name" value="GGDEF"/>
    <property type="match status" value="1"/>
</dbReference>
<sequence>MFLSQRNVWVFIGEEMYPKSIGLAYTALAMELKFCRFIHRQIPIMVILSLFPGLGYIFLGWMAGVFWPALIWYGLNVVASMRGLWLYRRFKQQPMGERGQGRWCRKLSIFVYSCFLLWAMVFIIYVRESASNLHYIAIFTQIGATTVAASFLYPMPRLFRPIIPLMMLLLVIYFFSIGEWYGYVLSVFATILGGVLYYAASSSYKLLKTAHRQAAHDQLTGLNNRQHFMERLQQMMMDLKEAGSYSFLLLVDLDHFKTVNDSLGHGVGDCLLEEVSRRMRLAVPPPNGLARLGGDEFIVIGQEFQQPEGCEFLALELAETLLARLKETYLISGHRIYISASIGVRVFSYQEQDSDSLIREADIAMYEAKGAGRDGVVLFNEEVSHRVELHLQIERLLHFALENQEIRLCYQPIVDENKLIVGAECLVRWYSGRLGEIAPMQFIPIAEQTGLIIRLGEHILVTAFSTLRDWHERGMELQQFSINVSVRQLLHHDFVNHVQVLVEHYLSPGLAGKVVFEITETVIAADVHSVVTAMNELQRLGIRFSMDDFGTGYSSLSYLKQLPVEELKIDRGFAHNVCKDEESQALISAILHIANTLGLTVVAEGIEKEEDFVFLRDLGCRCFQGYHFSPPLEGDDYIRLLTHCSAGEPVNHP</sequence>
<evidence type="ECO:0000259" key="2">
    <source>
        <dbReference type="PROSITE" id="PS50883"/>
    </source>
</evidence>
<organism evidence="4 5">
    <name type="scientific">Thiolapillus brandeum</name>
    <dbReference type="NCBI Taxonomy" id="1076588"/>
    <lineage>
        <taxon>Bacteria</taxon>
        <taxon>Pseudomonadati</taxon>
        <taxon>Pseudomonadota</taxon>
        <taxon>Gammaproteobacteria</taxon>
        <taxon>Chromatiales</taxon>
        <taxon>Sedimenticolaceae</taxon>
        <taxon>Thiolapillus</taxon>
    </lineage>
</organism>
<feature type="domain" description="GGDEF" evidence="3">
    <location>
        <begin position="244"/>
        <end position="381"/>
    </location>
</feature>
<feature type="domain" description="EAL" evidence="2">
    <location>
        <begin position="390"/>
        <end position="645"/>
    </location>
</feature>
<dbReference type="Pfam" id="PF00990">
    <property type="entry name" value="GGDEF"/>
    <property type="match status" value="1"/>
</dbReference>
<dbReference type="SUPFAM" id="SSF141868">
    <property type="entry name" value="EAL domain-like"/>
    <property type="match status" value="1"/>
</dbReference>
<evidence type="ECO:0000313" key="4">
    <source>
        <dbReference type="EMBL" id="BAO45216.1"/>
    </source>
</evidence>
<dbReference type="PANTHER" id="PTHR44757">
    <property type="entry name" value="DIGUANYLATE CYCLASE DGCP"/>
    <property type="match status" value="1"/>
</dbReference>
<keyword evidence="1" id="KW-1133">Transmembrane helix</keyword>
<dbReference type="Gene3D" id="3.30.70.270">
    <property type="match status" value="1"/>
</dbReference>
<dbReference type="InterPro" id="IPR035919">
    <property type="entry name" value="EAL_sf"/>
</dbReference>
<protein>
    <submittedName>
        <fullName evidence="4">Signal transduction protein</fullName>
    </submittedName>
</protein>
<dbReference type="SUPFAM" id="SSF55073">
    <property type="entry name" value="Nucleotide cyclase"/>
    <property type="match status" value="1"/>
</dbReference>
<dbReference type="InterPro" id="IPR029787">
    <property type="entry name" value="Nucleotide_cyclase"/>
</dbReference>
<dbReference type="SMART" id="SM00052">
    <property type="entry name" value="EAL"/>
    <property type="match status" value="1"/>
</dbReference>
<dbReference type="InterPro" id="IPR000160">
    <property type="entry name" value="GGDEF_dom"/>
</dbReference>
<keyword evidence="1" id="KW-0812">Transmembrane</keyword>
<dbReference type="PANTHER" id="PTHR44757:SF2">
    <property type="entry name" value="BIOFILM ARCHITECTURE MAINTENANCE PROTEIN MBAA"/>
    <property type="match status" value="1"/>
</dbReference>
<feature type="transmembrane region" description="Helical" evidence="1">
    <location>
        <begin position="158"/>
        <end position="175"/>
    </location>
</feature>
<dbReference type="CDD" id="cd01948">
    <property type="entry name" value="EAL"/>
    <property type="match status" value="1"/>
</dbReference>
<keyword evidence="1" id="KW-0472">Membrane</keyword>
<evidence type="ECO:0000259" key="3">
    <source>
        <dbReference type="PROSITE" id="PS50887"/>
    </source>
</evidence>
<feature type="transmembrane region" description="Helical" evidence="1">
    <location>
        <begin position="42"/>
        <end position="63"/>
    </location>
</feature>
<dbReference type="NCBIfam" id="TIGR00254">
    <property type="entry name" value="GGDEF"/>
    <property type="match status" value="1"/>
</dbReference>
<keyword evidence="5" id="KW-1185">Reference proteome</keyword>
<dbReference type="CDD" id="cd01949">
    <property type="entry name" value="GGDEF"/>
    <property type="match status" value="1"/>
</dbReference>
<dbReference type="InterPro" id="IPR043128">
    <property type="entry name" value="Rev_trsase/Diguanyl_cyclase"/>
</dbReference>
<reference evidence="4 5" key="1">
    <citation type="journal article" date="2014" name="PLoS ONE">
        <title>Physiological and genomic features of a novel sulfur-oxidizing gammaproteobacterium belonging to a previously uncultivated symbiotic lineage isolated from a hydrothermal vent.</title>
        <authorList>
            <person name="Nunoura T."/>
            <person name="Takaki Y."/>
            <person name="Kazama H."/>
            <person name="Kakuta J."/>
            <person name="Shimamura S."/>
            <person name="Makita H."/>
            <person name="Hirai M."/>
            <person name="Miyazaki M."/>
            <person name="Takai K."/>
        </authorList>
    </citation>
    <scope>NUCLEOTIDE SEQUENCE [LARGE SCALE GENOMIC DNA]</scope>
    <source>
        <strain evidence="4 5">Hiromi1</strain>
    </source>
</reference>
<dbReference type="Proteomes" id="UP000031631">
    <property type="component" value="Chromosome"/>
</dbReference>
<dbReference type="EMBL" id="AP012273">
    <property type="protein sequence ID" value="BAO45216.1"/>
    <property type="molecule type" value="Genomic_DNA"/>
</dbReference>
<evidence type="ECO:0000313" key="5">
    <source>
        <dbReference type="Proteomes" id="UP000031631"/>
    </source>
</evidence>
<dbReference type="Gene3D" id="3.20.20.450">
    <property type="entry name" value="EAL domain"/>
    <property type="match status" value="1"/>
</dbReference>
<dbReference type="InterPro" id="IPR052155">
    <property type="entry name" value="Biofilm_reg_signaling"/>
</dbReference>
<dbReference type="Pfam" id="PF00563">
    <property type="entry name" value="EAL"/>
    <property type="match status" value="1"/>
</dbReference>
<name>A0A7U6JIE3_9GAMM</name>
<dbReference type="PROSITE" id="PS50883">
    <property type="entry name" value="EAL"/>
    <property type="match status" value="1"/>
</dbReference>
<feature type="transmembrane region" description="Helical" evidence="1">
    <location>
        <begin position="107"/>
        <end position="126"/>
    </location>
</feature>
<dbReference type="AlphaFoldDB" id="A0A7U6JIE3"/>
<gene>
    <name evidence="4" type="ORF">TBH_C2305</name>
</gene>
<dbReference type="PROSITE" id="PS50887">
    <property type="entry name" value="GGDEF"/>
    <property type="match status" value="1"/>
</dbReference>